<comment type="caution">
    <text evidence="2">The sequence shown here is derived from an EMBL/GenBank/DDBJ whole genome shotgun (WGS) entry which is preliminary data.</text>
</comment>
<dbReference type="AlphaFoldDB" id="A0A7W7RPB1"/>
<dbReference type="CDD" id="cd00093">
    <property type="entry name" value="HTH_XRE"/>
    <property type="match status" value="1"/>
</dbReference>
<dbReference type="InterPro" id="IPR010982">
    <property type="entry name" value="Lambda_DNA-bd_dom_sf"/>
</dbReference>
<dbReference type="RefSeq" id="WP_184585463.1">
    <property type="nucleotide sequence ID" value="NZ_JACHJT010000003.1"/>
</dbReference>
<proteinExistence type="predicted"/>
<dbReference type="InterPro" id="IPR001387">
    <property type="entry name" value="Cro/C1-type_HTH"/>
</dbReference>
<name>A0A7W7RPB1_9ACTN</name>
<protein>
    <submittedName>
        <fullName evidence="2">Transcriptional regulator with XRE-family HTH domain</fullName>
    </submittedName>
</protein>
<dbReference type="SMART" id="SM00530">
    <property type="entry name" value="HTH_XRE"/>
    <property type="match status" value="1"/>
</dbReference>
<gene>
    <name evidence="2" type="ORF">F4561_006603</name>
</gene>
<dbReference type="PROSITE" id="PS50943">
    <property type="entry name" value="HTH_CROC1"/>
    <property type="match status" value="1"/>
</dbReference>
<sequence length="77" mass="8452">MINRHALTALRIKDGQTKARLAQAAGISPQYYGEIENGRRLCERRPDIVKAIATALDVPTSAITCTHHTREEQGVPA</sequence>
<dbReference type="Proteomes" id="UP000523007">
    <property type="component" value="Unassembled WGS sequence"/>
</dbReference>
<keyword evidence="3" id="KW-1185">Reference proteome</keyword>
<dbReference type="SUPFAM" id="SSF47413">
    <property type="entry name" value="lambda repressor-like DNA-binding domains"/>
    <property type="match status" value="1"/>
</dbReference>
<accession>A0A7W7RPB1</accession>
<dbReference type="Pfam" id="PF13560">
    <property type="entry name" value="HTH_31"/>
    <property type="match status" value="1"/>
</dbReference>
<reference evidence="2 3" key="1">
    <citation type="submission" date="2020-08" db="EMBL/GenBank/DDBJ databases">
        <title>Sequencing the genomes of 1000 actinobacteria strains.</title>
        <authorList>
            <person name="Klenk H.-P."/>
        </authorList>
    </citation>
    <scope>NUCLEOTIDE SEQUENCE [LARGE SCALE GENOMIC DNA]</scope>
    <source>
        <strain evidence="2 3">DSM 102030</strain>
    </source>
</reference>
<evidence type="ECO:0000259" key="1">
    <source>
        <dbReference type="PROSITE" id="PS50943"/>
    </source>
</evidence>
<dbReference type="Gene3D" id="1.10.260.40">
    <property type="entry name" value="lambda repressor-like DNA-binding domains"/>
    <property type="match status" value="1"/>
</dbReference>
<evidence type="ECO:0000313" key="2">
    <source>
        <dbReference type="EMBL" id="MBB4935694.1"/>
    </source>
</evidence>
<evidence type="ECO:0000313" key="3">
    <source>
        <dbReference type="Proteomes" id="UP000523007"/>
    </source>
</evidence>
<dbReference type="EMBL" id="JACHJT010000003">
    <property type="protein sequence ID" value="MBB4935694.1"/>
    <property type="molecule type" value="Genomic_DNA"/>
</dbReference>
<feature type="domain" description="HTH cro/C1-type" evidence="1">
    <location>
        <begin position="7"/>
        <end position="63"/>
    </location>
</feature>
<dbReference type="GO" id="GO:0003677">
    <property type="term" value="F:DNA binding"/>
    <property type="evidence" value="ECO:0007669"/>
    <property type="project" value="InterPro"/>
</dbReference>
<organism evidence="2 3">
    <name type="scientific">Lipingzhangella halophila</name>
    <dbReference type="NCBI Taxonomy" id="1783352"/>
    <lineage>
        <taxon>Bacteria</taxon>
        <taxon>Bacillati</taxon>
        <taxon>Actinomycetota</taxon>
        <taxon>Actinomycetes</taxon>
        <taxon>Streptosporangiales</taxon>
        <taxon>Nocardiopsidaceae</taxon>
        <taxon>Lipingzhangella</taxon>
    </lineage>
</organism>